<evidence type="ECO:0000313" key="2">
    <source>
        <dbReference type="EMBL" id="KAJ3837253.1"/>
    </source>
</evidence>
<organism evidence="2 3">
    <name type="scientific">Lentinula raphanica</name>
    <dbReference type="NCBI Taxonomy" id="153919"/>
    <lineage>
        <taxon>Eukaryota</taxon>
        <taxon>Fungi</taxon>
        <taxon>Dikarya</taxon>
        <taxon>Basidiomycota</taxon>
        <taxon>Agaricomycotina</taxon>
        <taxon>Agaricomycetes</taxon>
        <taxon>Agaricomycetidae</taxon>
        <taxon>Agaricales</taxon>
        <taxon>Marasmiineae</taxon>
        <taxon>Omphalotaceae</taxon>
        <taxon>Lentinula</taxon>
    </lineage>
</organism>
<protein>
    <submittedName>
        <fullName evidence="2">NADH:flavin oxidoreductase/NADH oxidase</fullName>
    </submittedName>
</protein>
<dbReference type="PANTHER" id="PTHR22893">
    <property type="entry name" value="NADH OXIDOREDUCTASE-RELATED"/>
    <property type="match status" value="1"/>
</dbReference>
<dbReference type="CDD" id="cd02933">
    <property type="entry name" value="OYE_like_FMN"/>
    <property type="match status" value="1"/>
</dbReference>
<dbReference type="Proteomes" id="UP001163846">
    <property type="component" value="Unassembled WGS sequence"/>
</dbReference>
<reference evidence="2" key="1">
    <citation type="submission" date="2022-08" db="EMBL/GenBank/DDBJ databases">
        <authorList>
            <consortium name="DOE Joint Genome Institute"/>
            <person name="Min B."/>
            <person name="Riley R."/>
            <person name="Sierra-Patev S."/>
            <person name="Naranjo-Ortiz M."/>
            <person name="Looney B."/>
            <person name="Konkel Z."/>
            <person name="Slot J.C."/>
            <person name="Sakamoto Y."/>
            <person name="Steenwyk J.L."/>
            <person name="Rokas A."/>
            <person name="Carro J."/>
            <person name="Camarero S."/>
            <person name="Ferreira P."/>
            <person name="Molpeceres G."/>
            <person name="Ruiz-Duenas F.J."/>
            <person name="Serrano A."/>
            <person name="Henrissat B."/>
            <person name="Drula E."/>
            <person name="Hughes K.W."/>
            <person name="Mata J.L."/>
            <person name="Ishikawa N.K."/>
            <person name="Vargas-Isla R."/>
            <person name="Ushijima S."/>
            <person name="Smith C.A."/>
            <person name="Ahrendt S."/>
            <person name="Andreopoulos W."/>
            <person name="He G."/>
            <person name="Labutti K."/>
            <person name="Lipzen A."/>
            <person name="Ng V."/>
            <person name="Sandor L."/>
            <person name="Barry K."/>
            <person name="Martinez A.T."/>
            <person name="Xiao Y."/>
            <person name="Gibbons J.G."/>
            <person name="Terashima K."/>
            <person name="Hibbett D.S."/>
            <person name="Grigoriev I.V."/>
        </authorList>
    </citation>
    <scope>NUCLEOTIDE SEQUENCE</scope>
    <source>
        <strain evidence="2">TFB9207</strain>
    </source>
</reference>
<comment type="caution">
    <text evidence="2">The sequence shown here is derived from an EMBL/GenBank/DDBJ whole genome shotgun (WGS) entry which is preliminary data.</text>
</comment>
<dbReference type="SUPFAM" id="SSF51395">
    <property type="entry name" value="FMN-linked oxidoreductases"/>
    <property type="match status" value="1"/>
</dbReference>
<evidence type="ECO:0000313" key="3">
    <source>
        <dbReference type="Proteomes" id="UP001163846"/>
    </source>
</evidence>
<dbReference type="Pfam" id="PF00724">
    <property type="entry name" value="Oxidored_FMN"/>
    <property type="match status" value="1"/>
</dbReference>
<dbReference type="InterPro" id="IPR001155">
    <property type="entry name" value="OxRdtase_FMN_N"/>
</dbReference>
<dbReference type="GO" id="GO:0010181">
    <property type="term" value="F:FMN binding"/>
    <property type="evidence" value="ECO:0007669"/>
    <property type="project" value="InterPro"/>
</dbReference>
<dbReference type="InterPro" id="IPR045247">
    <property type="entry name" value="Oye-like"/>
</dbReference>
<proteinExistence type="predicted"/>
<dbReference type="FunFam" id="3.20.20.70:FF:000138">
    <property type="entry name" value="NADPH dehydrogenase 1"/>
    <property type="match status" value="1"/>
</dbReference>
<gene>
    <name evidence="2" type="ORF">F5878DRAFT_622914</name>
</gene>
<dbReference type="InterPro" id="IPR013785">
    <property type="entry name" value="Aldolase_TIM"/>
</dbReference>
<feature type="domain" description="NADH:flavin oxidoreductase/NADH oxidase N-terminal" evidence="1">
    <location>
        <begin position="13"/>
        <end position="354"/>
    </location>
</feature>
<accession>A0AA38P6Z6</accession>
<dbReference type="AlphaFoldDB" id="A0AA38P6Z6"/>
<dbReference type="EMBL" id="MU806259">
    <property type="protein sequence ID" value="KAJ3837253.1"/>
    <property type="molecule type" value="Genomic_DNA"/>
</dbReference>
<dbReference type="GO" id="GO:0003959">
    <property type="term" value="F:NADPH dehydrogenase activity"/>
    <property type="evidence" value="ECO:0007669"/>
    <property type="project" value="TreeGrafter"/>
</dbReference>
<name>A0AA38P6Z6_9AGAR</name>
<dbReference type="Gene3D" id="3.20.20.70">
    <property type="entry name" value="Aldolase class I"/>
    <property type="match status" value="1"/>
</dbReference>
<evidence type="ECO:0000259" key="1">
    <source>
        <dbReference type="Pfam" id="PF00724"/>
    </source>
</evidence>
<sequence length="399" mass="45175">MNPPISDISDTPKLFQPIRVGRLELQHRIVYPPQTRYKATRNGHVPLLPIVKEYYSQRASMPGTLLITEAVLISDKAGGKTHLPGIWNQNQIDAWKEIADEIHAKGCYVFMQIWALGRAAEYEDPCLEDESQPFQYVSASDVQLFGLKDKPPRPLTIPEIKEYIQNFGEAAANAVHKAGFDGVEVHAANGYLCDQFTQDVSNHRTDEYGGSVEGRCKFVLDILQEVSQTVGQDRVAVRLSPWSLFQNMRMTDPVPTFRYLVTKIKEDLPELAYLHVVEPRINGSKTEASDNIVQTDSNDFLRSIWRPKPFISAGNYTRETGMRTADEKGDLIAFGRFFISNPDLPDRLMRNLPLAPFDRDTFYVRGDTSGRGYTDYPFHKPDAEGLTPKEVLDNLLHDV</sequence>
<dbReference type="PANTHER" id="PTHR22893:SF91">
    <property type="entry name" value="NADPH DEHYDROGENASE 2-RELATED"/>
    <property type="match status" value="1"/>
</dbReference>
<keyword evidence="3" id="KW-1185">Reference proteome</keyword>